<dbReference type="STRING" id="1245469.S58_72000"/>
<evidence type="ECO:0000256" key="4">
    <source>
        <dbReference type="ARBA" id="ARBA00023172"/>
    </source>
</evidence>
<dbReference type="PANTHER" id="PTHR30629:SF2">
    <property type="entry name" value="PROPHAGE INTEGRASE INTS-RELATED"/>
    <property type="match status" value="1"/>
</dbReference>
<keyword evidence="7" id="KW-1185">Reference proteome</keyword>
<feature type="domain" description="Tyr recombinase" evidence="5">
    <location>
        <begin position="223"/>
        <end position="398"/>
    </location>
</feature>
<dbReference type="InterPro" id="IPR011010">
    <property type="entry name" value="DNA_brk_join_enz"/>
</dbReference>
<reference evidence="6 7" key="1">
    <citation type="journal article" date="2013" name="Appl. Environ. Microbiol.">
        <title>Genome analysis suggests that the soil oligotrophic bacterium Agromonas oligotrophica (Bradyrhizobium oligotrophicum) is a nitrogen-fixing symbiont of Aeschynomene indica.</title>
        <authorList>
            <person name="Okubo T."/>
            <person name="Fukushima S."/>
            <person name="Itakura M."/>
            <person name="Oshima K."/>
            <person name="Longtonglang A."/>
            <person name="Teaumroong N."/>
            <person name="Mitsui H."/>
            <person name="Hattori M."/>
            <person name="Hattori R."/>
            <person name="Hattori T."/>
            <person name="Minamisawa K."/>
        </authorList>
    </citation>
    <scope>NUCLEOTIDE SEQUENCE [LARGE SCALE GENOMIC DNA]</scope>
    <source>
        <strain evidence="6 7">S58</strain>
    </source>
</reference>
<dbReference type="GO" id="GO:0006310">
    <property type="term" value="P:DNA recombination"/>
    <property type="evidence" value="ECO:0007669"/>
    <property type="project" value="UniProtKB-KW"/>
</dbReference>
<dbReference type="HOGENOM" id="CLU_027562_17_7_5"/>
<evidence type="ECO:0000256" key="2">
    <source>
        <dbReference type="ARBA" id="ARBA00022908"/>
    </source>
</evidence>
<evidence type="ECO:0000256" key="1">
    <source>
        <dbReference type="ARBA" id="ARBA00008857"/>
    </source>
</evidence>
<dbReference type="Pfam" id="PF13356">
    <property type="entry name" value="Arm-DNA-bind_3"/>
    <property type="match status" value="1"/>
</dbReference>
<dbReference type="InterPro" id="IPR002104">
    <property type="entry name" value="Integrase_catalytic"/>
</dbReference>
<organism evidence="6 7">
    <name type="scientific">Bradyrhizobium oligotrophicum S58</name>
    <dbReference type="NCBI Taxonomy" id="1245469"/>
    <lineage>
        <taxon>Bacteria</taxon>
        <taxon>Pseudomonadati</taxon>
        <taxon>Pseudomonadota</taxon>
        <taxon>Alphaproteobacteria</taxon>
        <taxon>Hyphomicrobiales</taxon>
        <taxon>Nitrobacteraceae</taxon>
        <taxon>Bradyrhizobium</taxon>
    </lineage>
</organism>
<dbReference type="Gene3D" id="3.30.160.390">
    <property type="entry name" value="Integrase, DNA-binding domain"/>
    <property type="match status" value="1"/>
</dbReference>
<evidence type="ECO:0000256" key="3">
    <source>
        <dbReference type="ARBA" id="ARBA00023125"/>
    </source>
</evidence>
<keyword evidence="2" id="KW-0229">DNA integration</keyword>
<proteinExistence type="inferred from homology"/>
<dbReference type="Gene3D" id="1.10.150.130">
    <property type="match status" value="1"/>
</dbReference>
<dbReference type="InterPro" id="IPR038488">
    <property type="entry name" value="Integrase_DNA-bd_sf"/>
</dbReference>
<dbReference type="KEGG" id="aol:S58_72000"/>
<dbReference type="RefSeq" id="WP_015670235.1">
    <property type="nucleotide sequence ID" value="NC_020453.1"/>
</dbReference>
<dbReference type="InterPro" id="IPR010998">
    <property type="entry name" value="Integrase_recombinase_N"/>
</dbReference>
<dbReference type="GeneID" id="301820856"/>
<sequence length="456" mass="50365">MPKLSKRVVEGAEPQSTDYVIWDDELPGFGLRVFKSGKRSYLIQYRSAGRSRRYSIGVHGVWTPELARKEAKIQLGRVAQGDNPAEERQLDHKAVTVKELCELYLKDYEEGLILGKGGRPKKSTTLVTDTGRINRHIIPLIGTRRVKDLVKADVNKVLKDIMAGKTRASVKTKKLRGRANVRGGVGTATRTVGLLGGILTYAVEAGIIEHNPAHGIRKPKDNVRNRRLTEAEYRTLGEMLEEAAKDEKYAITVDIIRQIALTGCRRSEIIGLRWSEVDTESSCLRLADSKEGASIRPIGLPVVEFMDARKRKKVGSYVFPGYRDDNAFGSFPNHWEQLFSKSSLLNFTPHVLRHSFASIANDLGFTEVTIAALVGHSKGSVTSKYIHTLDTALIMAADTVSCYIQGLLDGVKFKQTAYALDRDSRKAALARFLARAVGEGAAEVQDSDSIAAEQSL</sequence>
<comment type="similarity">
    <text evidence="1">Belongs to the 'phage' integrase family.</text>
</comment>
<dbReference type="InterPro" id="IPR025166">
    <property type="entry name" value="Integrase_DNA_bind_dom"/>
</dbReference>
<dbReference type="Proteomes" id="UP000011841">
    <property type="component" value="Chromosome"/>
</dbReference>
<dbReference type="Gene3D" id="1.10.443.10">
    <property type="entry name" value="Intergrase catalytic core"/>
    <property type="match status" value="1"/>
</dbReference>
<dbReference type="PANTHER" id="PTHR30629">
    <property type="entry name" value="PROPHAGE INTEGRASE"/>
    <property type="match status" value="1"/>
</dbReference>
<dbReference type="InterPro" id="IPR013762">
    <property type="entry name" value="Integrase-like_cat_sf"/>
</dbReference>
<keyword evidence="3" id="KW-0238">DNA-binding</keyword>
<dbReference type="GO" id="GO:0003677">
    <property type="term" value="F:DNA binding"/>
    <property type="evidence" value="ECO:0007669"/>
    <property type="project" value="UniProtKB-KW"/>
</dbReference>
<evidence type="ECO:0000259" key="5">
    <source>
        <dbReference type="PROSITE" id="PS51898"/>
    </source>
</evidence>
<dbReference type="InterPro" id="IPR050808">
    <property type="entry name" value="Phage_Integrase"/>
</dbReference>
<protein>
    <submittedName>
        <fullName evidence="6">Integrase family protein</fullName>
    </submittedName>
</protein>
<dbReference type="PROSITE" id="PS51898">
    <property type="entry name" value="TYR_RECOMBINASE"/>
    <property type="match status" value="1"/>
</dbReference>
<dbReference type="Pfam" id="PF00589">
    <property type="entry name" value="Phage_integrase"/>
    <property type="match status" value="1"/>
</dbReference>
<dbReference type="EMBL" id="AP012603">
    <property type="protein sequence ID" value="BAM93164.1"/>
    <property type="molecule type" value="Genomic_DNA"/>
</dbReference>
<dbReference type="PATRIC" id="fig|1245469.3.peg.7356"/>
<evidence type="ECO:0000313" key="6">
    <source>
        <dbReference type="EMBL" id="BAM93164.1"/>
    </source>
</evidence>
<accession>M4ZHB8</accession>
<keyword evidence="4" id="KW-0233">DNA recombination</keyword>
<dbReference type="OrthoDB" id="7615137at2"/>
<dbReference type="GO" id="GO:0015074">
    <property type="term" value="P:DNA integration"/>
    <property type="evidence" value="ECO:0007669"/>
    <property type="project" value="UniProtKB-KW"/>
</dbReference>
<evidence type="ECO:0000313" key="7">
    <source>
        <dbReference type="Proteomes" id="UP000011841"/>
    </source>
</evidence>
<name>M4ZHB8_9BRAD</name>
<dbReference type="SUPFAM" id="SSF56349">
    <property type="entry name" value="DNA breaking-rejoining enzymes"/>
    <property type="match status" value="1"/>
</dbReference>
<gene>
    <name evidence="6" type="ORF">S58_72000</name>
</gene>
<dbReference type="CDD" id="cd00796">
    <property type="entry name" value="INT_Rci_Hp1_C"/>
    <property type="match status" value="1"/>
</dbReference>
<dbReference type="AlphaFoldDB" id="M4ZHB8"/>
<dbReference type="eggNOG" id="COG0582">
    <property type="taxonomic scope" value="Bacteria"/>
</dbReference>